<protein>
    <submittedName>
        <fullName evidence="1">Uncharacterized protein DUF4249</fullName>
    </submittedName>
</protein>
<dbReference type="OrthoDB" id="1115009at2"/>
<dbReference type="Proteomes" id="UP000237662">
    <property type="component" value="Unassembled WGS sequence"/>
</dbReference>
<evidence type="ECO:0000313" key="2">
    <source>
        <dbReference type="Proteomes" id="UP000237662"/>
    </source>
</evidence>
<dbReference type="EMBL" id="PTJC01000005">
    <property type="protein sequence ID" value="PPK87676.1"/>
    <property type="molecule type" value="Genomic_DNA"/>
</dbReference>
<organism evidence="1 2">
    <name type="scientific">Neolewinella xylanilytica</name>
    <dbReference type="NCBI Taxonomy" id="1514080"/>
    <lineage>
        <taxon>Bacteria</taxon>
        <taxon>Pseudomonadati</taxon>
        <taxon>Bacteroidota</taxon>
        <taxon>Saprospiria</taxon>
        <taxon>Saprospirales</taxon>
        <taxon>Lewinellaceae</taxon>
        <taxon>Neolewinella</taxon>
    </lineage>
</organism>
<accession>A0A2S6I847</accession>
<evidence type="ECO:0000313" key="1">
    <source>
        <dbReference type="EMBL" id="PPK87676.1"/>
    </source>
</evidence>
<dbReference type="InterPro" id="IPR025345">
    <property type="entry name" value="DUF4249"/>
</dbReference>
<comment type="caution">
    <text evidence="1">The sequence shown here is derived from an EMBL/GenBank/DDBJ whole genome shotgun (WGS) entry which is preliminary data.</text>
</comment>
<sequence>MRFLLFTLSVYVLLAGGCVGFFEREIELDALPYERQLVLNCLLSPQDSLIRADVFVTAPAVGTPPPDYPSNGLVQDARVTLVGPAGNLPFTFNPSGWNWTYVLRQSEAQLEAGQTYEVIAEWDGLTARGRTTIPELAIPLESIVLDTIDGDQEQRTSATWPNQVGEQDYYHLFVDQVPQQGYGGELQRYTVDYIHGRDALGPEITSDNLSSPSGGGYERTANVCQTTPATYNYLQTRETLQSNNDNPFAEPTTVANNMEEGLGLVGASNCWQFDL</sequence>
<gene>
    <name evidence="1" type="ORF">CLV84_0624</name>
</gene>
<dbReference type="PROSITE" id="PS51257">
    <property type="entry name" value="PROKAR_LIPOPROTEIN"/>
    <property type="match status" value="1"/>
</dbReference>
<reference evidence="1 2" key="1">
    <citation type="submission" date="2018-02" db="EMBL/GenBank/DDBJ databases">
        <title>Genomic Encyclopedia of Archaeal and Bacterial Type Strains, Phase II (KMG-II): from individual species to whole genera.</title>
        <authorList>
            <person name="Goeker M."/>
        </authorList>
    </citation>
    <scope>NUCLEOTIDE SEQUENCE [LARGE SCALE GENOMIC DNA]</scope>
    <source>
        <strain evidence="1 2">DSM 29526</strain>
    </source>
</reference>
<name>A0A2S6I847_9BACT</name>
<dbReference type="Pfam" id="PF14054">
    <property type="entry name" value="DUF4249"/>
    <property type="match status" value="1"/>
</dbReference>
<dbReference type="AlphaFoldDB" id="A0A2S6I847"/>
<dbReference type="RefSeq" id="WP_104418274.1">
    <property type="nucleotide sequence ID" value="NZ_PTJC01000005.1"/>
</dbReference>
<keyword evidence="2" id="KW-1185">Reference proteome</keyword>
<proteinExistence type="predicted"/>